<organism evidence="6 7">
    <name type="scientific">Penstemon davidsonii</name>
    <dbReference type="NCBI Taxonomy" id="160366"/>
    <lineage>
        <taxon>Eukaryota</taxon>
        <taxon>Viridiplantae</taxon>
        <taxon>Streptophyta</taxon>
        <taxon>Embryophyta</taxon>
        <taxon>Tracheophyta</taxon>
        <taxon>Spermatophyta</taxon>
        <taxon>Magnoliopsida</taxon>
        <taxon>eudicotyledons</taxon>
        <taxon>Gunneridae</taxon>
        <taxon>Pentapetalae</taxon>
        <taxon>asterids</taxon>
        <taxon>lamiids</taxon>
        <taxon>Lamiales</taxon>
        <taxon>Plantaginaceae</taxon>
        <taxon>Cheloneae</taxon>
        <taxon>Penstemon</taxon>
    </lineage>
</organism>
<feature type="chain" id="PRO_5047048121" description="GDSL esterase/lipase At5g03610-like" evidence="5">
    <location>
        <begin position="25"/>
        <end position="371"/>
    </location>
</feature>
<sequence>MEYSSNFFFCCFLLIIITTTNIRAAAGVSSHHHHHHHHHHEKNEVSDYASRPTKLFVFGDSYADTGNVRKSLANSWKQPYGLTFPGKPAGRFSDGRVLTDYFAKFFGLKSPIAYIWMKFGGKKVRNGMNFAFGGSGVFETSSNLLPNMSTQIDFFEKLMTINESIYTKRDLKSSVVLVSLVGNDYAAYAARSGATAQGLQSFIPLVVNQLAANLKRIKEMGACKIAVTALQPLGCLPRMTQISSFKQCNATQNLAVNYHNLLLQQAVSKLNNETKDSSIFILDLYNSFTTVLNQKGDYQGDLKFENPLKPCCMGINSGYSCGSVDGNGTKMYTICSDPKSAFFWDASHPTEAGWRAVYMTLKSSLEQFFKF</sequence>
<dbReference type="Gene3D" id="3.40.50.1110">
    <property type="entry name" value="SGNH hydrolase"/>
    <property type="match status" value="1"/>
</dbReference>
<dbReference type="CDD" id="cd01837">
    <property type="entry name" value="SGNH_plant_lipase_like"/>
    <property type="match status" value="1"/>
</dbReference>
<evidence type="ECO:0000256" key="5">
    <source>
        <dbReference type="SAM" id="SignalP"/>
    </source>
</evidence>
<keyword evidence="5" id="KW-0732">Signal</keyword>
<evidence type="ECO:0000256" key="3">
    <source>
        <dbReference type="ARBA" id="ARBA00022963"/>
    </source>
</evidence>
<feature type="signal peptide" evidence="5">
    <location>
        <begin position="1"/>
        <end position="24"/>
    </location>
</feature>
<dbReference type="PANTHER" id="PTHR46020:SF32">
    <property type="entry name" value="GDSL ESTERASE_LIPASE"/>
    <property type="match status" value="1"/>
</dbReference>
<comment type="similarity">
    <text evidence="1">Belongs to the 'GDSL' lipolytic enzyme family.</text>
</comment>
<name>A0ABR0CNS7_9LAMI</name>
<dbReference type="SUPFAM" id="SSF52266">
    <property type="entry name" value="SGNH hydrolase"/>
    <property type="match status" value="1"/>
</dbReference>
<keyword evidence="4" id="KW-0443">Lipid metabolism</keyword>
<evidence type="ECO:0000256" key="2">
    <source>
        <dbReference type="ARBA" id="ARBA00022801"/>
    </source>
</evidence>
<evidence type="ECO:0000313" key="6">
    <source>
        <dbReference type="EMBL" id="KAK4478743.1"/>
    </source>
</evidence>
<dbReference type="PANTHER" id="PTHR46020">
    <property type="entry name" value="OSJNBB0059K02.9 PROTEIN"/>
    <property type="match status" value="1"/>
</dbReference>
<dbReference type="InterPro" id="IPR001087">
    <property type="entry name" value="GDSL"/>
</dbReference>
<dbReference type="EMBL" id="JAYDYQ010002687">
    <property type="protein sequence ID" value="KAK4478743.1"/>
    <property type="molecule type" value="Genomic_DNA"/>
</dbReference>
<evidence type="ECO:0000256" key="1">
    <source>
        <dbReference type="ARBA" id="ARBA00008668"/>
    </source>
</evidence>
<evidence type="ECO:0008006" key="8">
    <source>
        <dbReference type="Google" id="ProtNLM"/>
    </source>
</evidence>
<proteinExistence type="inferred from homology"/>
<comment type="caution">
    <text evidence="6">The sequence shown here is derived from an EMBL/GenBank/DDBJ whole genome shotgun (WGS) entry which is preliminary data.</text>
</comment>
<evidence type="ECO:0000256" key="4">
    <source>
        <dbReference type="ARBA" id="ARBA00023098"/>
    </source>
</evidence>
<protein>
    <recommendedName>
        <fullName evidence="8">GDSL esterase/lipase At5g03610-like</fullName>
    </recommendedName>
</protein>
<gene>
    <name evidence="6" type="ORF">RD792_014241</name>
</gene>
<reference evidence="6 7" key="1">
    <citation type="journal article" date="2023" name="bioRxiv">
        <title>Genome report: Whole genome sequence and annotation of Penstemon davidsonii.</title>
        <authorList>
            <person name="Ostevik K.L."/>
            <person name="Alabady M."/>
            <person name="Zhang M."/>
            <person name="Rausher M.D."/>
        </authorList>
    </citation>
    <scope>NUCLEOTIDE SEQUENCE [LARGE SCALE GENOMIC DNA]</scope>
    <source>
        <strain evidence="6">DNT005</strain>
        <tissue evidence="6">Whole leaf</tissue>
    </source>
</reference>
<keyword evidence="2" id="KW-0378">Hydrolase</keyword>
<evidence type="ECO:0000313" key="7">
    <source>
        <dbReference type="Proteomes" id="UP001291926"/>
    </source>
</evidence>
<keyword evidence="3" id="KW-0442">Lipid degradation</keyword>
<accession>A0ABR0CNS7</accession>
<dbReference type="InterPro" id="IPR035669">
    <property type="entry name" value="SGNH_plant_lipase-like"/>
</dbReference>
<dbReference type="Proteomes" id="UP001291926">
    <property type="component" value="Unassembled WGS sequence"/>
</dbReference>
<dbReference type="InterPro" id="IPR036514">
    <property type="entry name" value="SGNH_hydro_sf"/>
</dbReference>
<keyword evidence="7" id="KW-1185">Reference proteome</keyword>
<dbReference type="Pfam" id="PF00657">
    <property type="entry name" value="Lipase_GDSL"/>
    <property type="match status" value="1"/>
</dbReference>